<dbReference type="OrthoDB" id="6766775at2759"/>
<dbReference type="STRING" id="695850.A0A067C525"/>
<name>A0A067C525_SAPPC</name>
<evidence type="ECO:0000313" key="5">
    <source>
        <dbReference type="EMBL" id="KDO25884.1"/>
    </source>
</evidence>
<dbReference type="PANTHER" id="PTHR21694">
    <property type="entry name" value="COILED-COIL DOMAIN-CONTAINING PROTEIN 63"/>
    <property type="match status" value="1"/>
</dbReference>
<gene>
    <name evidence="5" type="ORF">SPRG_08826</name>
</gene>
<dbReference type="EMBL" id="KK583228">
    <property type="protein sequence ID" value="KDO25884.1"/>
    <property type="molecule type" value="Genomic_DNA"/>
</dbReference>
<feature type="region of interest" description="Disordered" evidence="3">
    <location>
        <begin position="1"/>
        <end position="30"/>
    </location>
</feature>
<evidence type="ECO:0000256" key="3">
    <source>
        <dbReference type="SAM" id="MobiDB-lite"/>
    </source>
</evidence>
<dbReference type="GeneID" id="24131031"/>
<dbReference type="InterPro" id="IPR049258">
    <property type="entry name" value="ODAD1_CC"/>
</dbReference>
<evidence type="ECO:0000256" key="1">
    <source>
        <dbReference type="ARBA" id="ARBA00023054"/>
    </source>
</evidence>
<organism evidence="5 6">
    <name type="scientific">Saprolegnia parasitica (strain CBS 223.65)</name>
    <dbReference type="NCBI Taxonomy" id="695850"/>
    <lineage>
        <taxon>Eukaryota</taxon>
        <taxon>Sar</taxon>
        <taxon>Stramenopiles</taxon>
        <taxon>Oomycota</taxon>
        <taxon>Saprolegniomycetes</taxon>
        <taxon>Saprolegniales</taxon>
        <taxon>Saprolegniaceae</taxon>
        <taxon>Saprolegnia</taxon>
    </lineage>
</organism>
<evidence type="ECO:0000259" key="4">
    <source>
        <dbReference type="Pfam" id="PF21773"/>
    </source>
</evidence>
<dbReference type="KEGG" id="spar:SPRG_08826"/>
<evidence type="ECO:0000256" key="2">
    <source>
        <dbReference type="SAM" id="Coils"/>
    </source>
</evidence>
<dbReference type="InterPro" id="IPR051876">
    <property type="entry name" value="ODA-DC/CCD"/>
</dbReference>
<sequence>MDTDGAGHAFKTYDEDDDTHDDEVNESGMRFDTDDATTKRYTVQEQRAVIRQIHESNQILKQELAIELREAKTMMGAAKQEKLQRLQKQSTSYTQKIEAEKRTIAKLEAAIRRHHDELQRVRDEFVQSEKLESAAAATRRLRALENRLEISLVKKNEVDSVNKHLRQQIDKVRRDRVVFDGIYKKLERETFEYKARLEAATAELARSVAGKVQIDKEVHELQALVDAEQQSYEKEFRELRLLIASSSHEAAELARAIELAPEAEIVSGQLSPDQELSLHHASALSSWKIAYDKAMASASSAEAAKYQQLFEHIFAETGVPDAERLTLEIQRKDEDNFKKFKHVEGLHKEVDDVRIELDRTVAALEAYKQQEGLGASVLDKTHLRALSAKLRSIDERNTQMDTEYDETCVRLGRIKASVHSIFTLLHQTTDKQKTPSHGSLTDITDANMLEYLETIEKCVIAQLTPASAAAHSAAKPKSKHAISPASLPVAETSSSSGARLLDEDERALTYDELREAAQDEYLSTAPS</sequence>
<feature type="coiled-coil region" evidence="2">
    <location>
        <begin position="61"/>
        <end position="154"/>
    </location>
</feature>
<dbReference type="AlphaFoldDB" id="A0A067C525"/>
<keyword evidence="6" id="KW-1185">Reference proteome</keyword>
<proteinExistence type="predicted"/>
<accession>A0A067C525</accession>
<evidence type="ECO:0000313" key="6">
    <source>
        <dbReference type="Proteomes" id="UP000030745"/>
    </source>
</evidence>
<dbReference type="RefSeq" id="XP_012203445.1">
    <property type="nucleotide sequence ID" value="XM_012348055.1"/>
</dbReference>
<dbReference type="OMA" id="ANFQRFK"/>
<keyword evidence="1 2" id="KW-0175">Coiled coil</keyword>
<feature type="region of interest" description="Disordered" evidence="3">
    <location>
        <begin position="475"/>
        <end position="503"/>
    </location>
</feature>
<protein>
    <recommendedName>
        <fullName evidence="4">ODAD1 central coiled coil region domain-containing protein</fullName>
    </recommendedName>
</protein>
<dbReference type="Pfam" id="PF21773">
    <property type="entry name" value="ODAD1_CC"/>
    <property type="match status" value="1"/>
</dbReference>
<feature type="compositionally biased region" description="Acidic residues" evidence="3">
    <location>
        <begin position="14"/>
        <end position="25"/>
    </location>
</feature>
<dbReference type="PANTHER" id="PTHR21694:SF18">
    <property type="entry name" value="COILED-COIL DOMAIN-CONTAINING PROTEIN 63"/>
    <property type="match status" value="1"/>
</dbReference>
<reference evidence="5 6" key="1">
    <citation type="journal article" date="2013" name="PLoS Genet.">
        <title>Distinctive expansion of potential virulence genes in the genome of the oomycete fish pathogen Saprolegnia parasitica.</title>
        <authorList>
            <person name="Jiang R.H."/>
            <person name="de Bruijn I."/>
            <person name="Haas B.J."/>
            <person name="Belmonte R."/>
            <person name="Lobach L."/>
            <person name="Christie J."/>
            <person name="van den Ackerveken G."/>
            <person name="Bottin A."/>
            <person name="Bulone V."/>
            <person name="Diaz-Moreno S.M."/>
            <person name="Dumas B."/>
            <person name="Fan L."/>
            <person name="Gaulin E."/>
            <person name="Govers F."/>
            <person name="Grenville-Briggs L.J."/>
            <person name="Horner N.R."/>
            <person name="Levin J.Z."/>
            <person name="Mammella M."/>
            <person name="Meijer H.J."/>
            <person name="Morris P."/>
            <person name="Nusbaum C."/>
            <person name="Oome S."/>
            <person name="Phillips A.J."/>
            <person name="van Rooyen D."/>
            <person name="Rzeszutek E."/>
            <person name="Saraiva M."/>
            <person name="Secombes C.J."/>
            <person name="Seidl M.F."/>
            <person name="Snel B."/>
            <person name="Stassen J.H."/>
            <person name="Sykes S."/>
            <person name="Tripathy S."/>
            <person name="van den Berg H."/>
            <person name="Vega-Arreguin J.C."/>
            <person name="Wawra S."/>
            <person name="Young S.K."/>
            <person name="Zeng Q."/>
            <person name="Dieguez-Uribeondo J."/>
            <person name="Russ C."/>
            <person name="Tyler B.M."/>
            <person name="van West P."/>
        </authorList>
    </citation>
    <scope>NUCLEOTIDE SEQUENCE [LARGE SCALE GENOMIC DNA]</scope>
    <source>
        <strain evidence="5 6">CBS 223.65</strain>
    </source>
</reference>
<feature type="domain" description="ODAD1 central coiled coil region" evidence="4">
    <location>
        <begin position="139"/>
        <end position="426"/>
    </location>
</feature>
<dbReference type="VEuPathDB" id="FungiDB:SPRG_08826"/>
<dbReference type="Proteomes" id="UP000030745">
    <property type="component" value="Unassembled WGS sequence"/>
</dbReference>